<organism evidence="2 3">
    <name type="scientific">Nonomuraea jabiensis</name>
    <dbReference type="NCBI Taxonomy" id="882448"/>
    <lineage>
        <taxon>Bacteria</taxon>
        <taxon>Bacillati</taxon>
        <taxon>Actinomycetota</taxon>
        <taxon>Actinomycetes</taxon>
        <taxon>Streptosporangiales</taxon>
        <taxon>Streptosporangiaceae</taxon>
        <taxon>Nonomuraea</taxon>
    </lineage>
</organism>
<name>A0A7W9G293_9ACTN</name>
<reference evidence="2 3" key="1">
    <citation type="submission" date="2020-08" db="EMBL/GenBank/DDBJ databases">
        <title>Sequencing the genomes of 1000 actinobacteria strains.</title>
        <authorList>
            <person name="Klenk H.-P."/>
        </authorList>
    </citation>
    <scope>NUCLEOTIDE SEQUENCE [LARGE SCALE GENOMIC DNA]</scope>
    <source>
        <strain evidence="2 3">DSM 45507</strain>
    </source>
</reference>
<dbReference type="EMBL" id="JACHMB010000001">
    <property type="protein sequence ID" value="MBB5775806.1"/>
    <property type="molecule type" value="Genomic_DNA"/>
</dbReference>
<comment type="caution">
    <text evidence="2">The sequence shown here is derived from an EMBL/GenBank/DDBJ whole genome shotgun (WGS) entry which is preliminary data.</text>
</comment>
<evidence type="ECO:0000313" key="2">
    <source>
        <dbReference type="EMBL" id="MBB5775806.1"/>
    </source>
</evidence>
<keyword evidence="1" id="KW-0812">Transmembrane</keyword>
<dbReference type="Proteomes" id="UP000579153">
    <property type="component" value="Unassembled WGS sequence"/>
</dbReference>
<feature type="transmembrane region" description="Helical" evidence="1">
    <location>
        <begin position="12"/>
        <end position="29"/>
    </location>
</feature>
<protein>
    <submittedName>
        <fullName evidence="2">Uncharacterized protein</fullName>
    </submittedName>
</protein>
<proteinExistence type="predicted"/>
<evidence type="ECO:0000256" key="1">
    <source>
        <dbReference type="SAM" id="Phobius"/>
    </source>
</evidence>
<keyword evidence="3" id="KW-1185">Reference proteome</keyword>
<dbReference type="AlphaFoldDB" id="A0A7W9G293"/>
<keyword evidence="1" id="KW-1133">Transmembrane helix</keyword>
<sequence length="35" mass="3438">MSYAPPHRAGMAASAVTGMAAGLLVLATVRPARAA</sequence>
<gene>
    <name evidence="2" type="ORF">HD596_002562</name>
</gene>
<keyword evidence="1" id="KW-0472">Membrane</keyword>
<accession>A0A7W9G293</accession>
<evidence type="ECO:0000313" key="3">
    <source>
        <dbReference type="Proteomes" id="UP000579153"/>
    </source>
</evidence>